<dbReference type="Proteomes" id="UP000094412">
    <property type="component" value="Unassembled WGS sequence"/>
</dbReference>
<proteinExistence type="predicted"/>
<accession>A0A1C2DS95</accession>
<organism evidence="1 2">
    <name type="scientific">Mesorhizobium hungaricum</name>
    <dbReference type="NCBI Taxonomy" id="1566387"/>
    <lineage>
        <taxon>Bacteria</taxon>
        <taxon>Pseudomonadati</taxon>
        <taxon>Pseudomonadota</taxon>
        <taxon>Alphaproteobacteria</taxon>
        <taxon>Hyphomicrobiales</taxon>
        <taxon>Phyllobacteriaceae</taxon>
        <taxon>Mesorhizobium</taxon>
    </lineage>
</organism>
<evidence type="ECO:0000313" key="2">
    <source>
        <dbReference type="Proteomes" id="UP000094412"/>
    </source>
</evidence>
<evidence type="ECO:0000313" key="1">
    <source>
        <dbReference type="EMBL" id="OCX17624.1"/>
    </source>
</evidence>
<protein>
    <submittedName>
        <fullName evidence="1">Uncharacterized protein</fullName>
    </submittedName>
</protein>
<keyword evidence="2" id="KW-1185">Reference proteome</keyword>
<gene>
    <name evidence="1" type="ORF">QV13_12775</name>
</gene>
<dbReference type="AlphaFoldDB" id="A0A1C2DS95"/>
<dbReference type="STRING" id="1566387.QV13_12775"/>
<dbReference type="EMBL" id="MDEO01000032">
    <property type="protein sequence ID" value="OCX17624.1"/>
    <property type="molecule type" value="Genomic_DNA"/>
</dbReference>
<sequence>MSVLSAAQQAIMTLVGRKPAAVVSSTDVICVEMTALAQTAAVEIAKSHDWQALSQFYTITANGTDAAYPFPSDYDRMVQASELYDPNNWCWGYRHISDYGEWLQYQISGIGLISPGIWTIRKNQFQFMPTPGASQKAIFPYVSKNVWVATNGSPKAELTADTDVFALDERLLTLSLLWRWLALKRMDYQQEFADFELALSQEQTRDKGARTIRSGRSLRRFNIGPAYPWPLG</sequence>
<dbReference type="InterPro" id="IPR056209">
    <property type="entry name" value="SU10_adaptor"/>
</dbReference>
<dbReference type="Pfam" id="PF24175">
    <property type="entry name" value="SU10_adaptor"/>
    <property type="match status" value="1"/>
</dbReference>
<name>A0A1C2DS95_9HYPH</name>
<reference evidence="1 2" key="1">
    <citation type="submission" date="2016-08" db="EMBL/GenBank/DDBJ databases">
        <title>Whole genome sequence of Mesorhizobium sp. strain UASWS1009 isolated from industrial sewage.</title>
        <authorList>
            <person name="Crovadore J."/>
            <person name="Calmin G."/>
            <person name="Chablais R."/>
            <person name="Cochard B."/>
            <person name="Lefort F."/>
        </authorList>
    </citation>
    <scope>NUCLEOTIDE SEQUENCE [LARGE SCALE GENOMIC DNA]</scope>
    <source>
        <strain evidence="1 2">UASWS1009</strain>
    </source>
</reference>
<comment type="caution">
    <text evidence="1">The sequence shown here is derived from an EMBL/GenBank/DDBJ whole genome shotgun (WGS) entry which is preliminary data.</text>
</comment>